<accession>A0A0J5NNI5</accession>
<dbReference type="PANTHER" id="PTHR33420:SF3">
    <property type="entry name" value="FIMBRIAL SUBUNIT ELFA"/>
    <property type="match status" value="1"/>
</dbReference>
<dbReference type="AlphaFoldDB" id="A0A0J5NNI5"/>
<dbReference type="InterPro" id="IPR050263">
    <property type="entry name" value="Bact_Fimbrial_Adh_Pro"/>
</dbReference>
<organism evidence="6 7">
    <name type="scientific">Pluralibacter gergoviae</name>
    <name type="common">Enterobacter gergoviae</name>
    <dbReference type="NCBI Taxonomy" id="61647"/>
    <lineage>
        <taxon>Bacteria</taxon>
        <taxon>Pseudomonadati</taxon>
        <taxon>Pseudomonadota</taxon>
        <taxon>Gammaproteobacteria</taxon>
        <taxon>Enterobacterales</taxon>
        <taxon>Enterobacteriaceae</taxon>
        <taxon>Pluralibacter</taxon>
    </lineage>
</organism>
<comment type="caution">
    <text evidence="6">The sequence shown here is derived from an EMBL/GenBank/DDBJ whole genome shotgun (WGS) entry which is preliminary data.</text>
</comment>
<dbReference type="eggNOG" id="COG3539">
    <property type="taxonomic scope" value="Bacteria"/>
</dbReference>
<dbReference type="GO" id="GO:0009289">
    <property type="term" value="C:pilus"/>
    <property type="evidence" value="ECO:0007669"/>
    <property type="project" value="UniProtKB-SubCell"/>
</dbReference>
<dbReference type="EMBL" id="LDZF01000002">
    <property type="protein sequence ID" value="KMK16124.1"/>
    <property type="molecule type" value="Genomic_DNA"/>
</dbReference>
<evidence type="ECO:0000313" key="6">
    <source>
        <dbReference type="EMBL" id="KMK16124.1"/>
    </source>
</evidence>
<dbReference type="SUPFAM" id="SSF49401">
    <property type="entry name" value="Bacterial adhesins"/>
    <property type="match status" value="1"/>
</dbReference>
<comment type="subcellular location">
    <subcellularLocation>
        <location evidence="1">Fimbrium</location>
    </subcellularLocation>
</comment>
<dbReference type="InterPro" id="IPR036937">
    <property type="entry name" value="Adhesion_dom_fimbrial_sf"/>
</dbReference>
<dbReference type="STRING" id="61647.LG71_13115"/>
<evidence type="ECO:0000259" key="5">
    <source>
        <dbReference type="Pfam" id="PF00419"/>
    </source>
</evidence>
<keyword evidence="7" id="KW-1185">Reference proteome</keyword>
<reference evidence="6 7" key="1">
    <citation type="submission" date="2015-05" db="EMBL/GenBank/DDBJ databases">
        <title>Genome sequences of Pluralibacter gergoviae.</title>
        <authorList>
            <person name="Greninger A.L."/>
            <person name="Miller S."/>
        </authorList>
    </citation>
    <scope>NUCLEOTIDE SEQUENCE [LARGE SCALE GENOMIC DNA]</scope>
    <source>
        <strain evidence="6 7">JS81F13</strain>
    </source>
</reference>
<dbReference type="Gene3D" id="2.60.40.1090">
    <property type="entry name" value="Fimbrial-type adhesion domain"/>
    <property type="match status" value="1"/>
</dbReference>
<dbReference type="RefSeq" id="WP_048252778.1">
    <property type="nucleotide sequence ID" value="NZ_CBCSIS010000017.1"/>
</dbReference>
<dbReference type="GO" id="GO:0043709">
    <property type="term" value="P:cell adhesion involved in single-species biofilm formation"/>
    <property type="evidence" value="ECO:0007669"/>
    <property type="project" value="TreeGrafter"/>
</dbReference>
<feature type="domain" description="Fimbrial-type adhesion" evidence="5">
    <location>
        <begin position="199"/>
        <end position="353"/>
    </location>
</feature>
<dbReference type="Proteomes" id="UP000036196">
    <property type="component" value="Unassembled WGS sequence"/>
</dbReference>
<evidence type="ECO:0000256" key="1">
    <source>
        <dbReference type="ARBA" id="ARBA00004561"/>
    </source>
</evidence>
<comment type="similarity">
    <text evidence="2">Belongs to the fimbrial protein family.</text>
</comment>
<proteinExistence type="inferred from homology"/>
<evidence type="ECO:0000256" key="3">
    <source>
        <dbReference type="ARBA" id="ARBA00022729"/>
    </source>
</evidence>
<name>A0A0J5NNI5_PLUGE</name>
<protein>
    <submittedName>
        <fullName evidence="6">Fimbrial protein</fullName>
    </submittedName>
</protein>
<evidence type="ECO:0000256" key="4">
    <source>
        <dbReference type="ARBA" id="ARBA00023263"/>
    </source>
</evidence>
<dbReference type="PANTHER" id="PTHR33420">
    <property type="entry name" value="FIMBRIAL SUBUNIT ELFA-RELATED"/>
    <property type="match status" value="1"/>
</dbReference>
<sequence>MNNRFALFLILALFSGYCHATCHGNSVSYAPPITLDLSDKLTPATPEWTTSLSTQYSGSFSCTTDSSKFGYTKILNTDDSYETILGFNNGSYNIRAEITNDIPNVTLKGYSHSASELNTPMTIRFTLVNKSGTAVAGDTANLADVLFVTDLSGMSFLEIIGWPLKQLLKILQWLFSGFNWPYDVRDMFGQPMNIRYAPKLTTCAFTNPGMSVVLPTLGLNQVLGQQQPGYTPFTLNLRCDNRQSNATANRAIEVFLSSNTLLSGDATVLTDASPQAAKGLGLRLVTRDNPQKPVTLSSSGTVRGNATALFSVAAGAPLAASFSIPMGVYYYTWDPHALTQGTINTTATLNIIYP</sequence>
<dbReference type="InterPro" id="IPR000259">
    <property type="entry name" value="Adhesion_dom_fimbrial"/>
</dbReference>
<keyword evidence="4" id="KW-0281">Fimbrium</keyword>
<keyword evidence="3" id="KW-0732">Signal</keyword>
<dbReference type="InterPro" id="IPR008966">
    <property type="entry name" value="Adhesion_dom_sf"/>
</dbReference>
<evidence type="ECO:0000313" key="7">
    <source>
        <dbReference type="Proteomes" id="UP000036196"/>
    </source>
</evidence>
<evidence type="ECO:0000256" key="2">
    <source>
        <dbReference type="ARBA" id="ARBA00006671"/>
    </source>
</evidence>
<dbReference type="Pfam" id="PF00419">
    <property type="entry name" value="Fimbrial"/>
    <property type="match status" value="1"/>
</dbReference>
<dbReference type="PATRIC" id="fig|61647.14.peg.2094"/>
<gene>
    <name evidence="6" type="ORF">ABW06_02610</name>
</gene>